<evidence type="ECO:0000313" key="1">
    <source>
        <dbReference type="EMBL" id="RIX32137.1"/>
    </source>
</evidence>
<dbReference type="EMBL" id="QXTF01000001">
    <property type="protein sequence ID" value="RIX32137.1"/>
    <property type="molecule type" value="Genomic_DNA"/>
</dbReference>
<gene>
    <name evidence="1" type="ORF">D3M59_03965</name>
</gene>
<dbReference type="Proteomes" id="UP000285023">
    <property type="component" value="Unassembled WGS sequence"/>
</dbReference>
<dbReference type="PANTHER" id="PTHR40045:SF1">
    <property type="entry name" value="YQCI_YCGG FAMILY PROTEIN"/>
    <property type="match status" value="1"/>
</dbReference>
<protein>
    <submittedName>
        <fullName evidence="1">YqcI/YcgG family protein</fullName>
    </submittedName>
</protein>
<accession>A0A418Q2R4</accession>
<dbReference type="PANTHER" id="PTHR40045">
    <property type="entry name" value="YCGG FAMILY PROTEIN"/>
    <property type="match status" value="1"/>
</dbReference>
<dbReference type="InterPro" id="IPR014988">
    <property type="entry name" value="Uncharacterised_YqcI/YcgG"/>
</dbReference>
<sequence length="249" mass="28250">MFRDSKALAAVDAEGSGAAALAHPFDIPHRPQADLEARFQQFVRERDFPCVGAKSALGRGTLKTIVCRSIASAWDDLRIHEELRRWAQSYRRKPGLFRSLAVIFEGPDHLDETAFEQALWQRIQSVTDKDVWRGLPADERVSSNPADPHFSLSFGGEAFFVVGLHPQASRPARRFNHPVMVFNLHDQFETLRAEGRYDSLRQSILERDRQLAGSINPMLARHGETSEARQYSGRRIDEGWVCPFHRSDG</sequence>
<reference evidence="1 2" key="1">
    <citation type="submission" date="2018-09" db="EMBL/GenBank/DDBJ databases">
        <title>Sphingomonas sp. DAC4.</title>
        <authorList>
            <person name="Seo T."/>
        </authorList>
    </citation>
    <scope>NUCLEOTIDE SEQUENCE [LARGE SCALE GENOMIC DNA]</scope>
    <source>
        <strain evidence="1 2">DAC4</strain>
    </source>
</reference>
<dbReference type="Pfam" id="PF08892">
    <property type="entry name" value="YqcI_YcgG"/>
    <property type="match status" value="1"/>
</dbReference>
<comment type="caution">
    <text evidence="1">The sequence shown here is derived from an EMBL/GenBank/DDBJ whole genome shotgun (WGS) entry which is preliminary data.</text>
</comment>
<dbReference type="OrthoDB" id="283514at2"/>
<keyword evidence="2" id="KW-1185">Reference proteome</keyword>
<organism evidence="1 2">
    <name type="scientific">Sphingomonas edaphi</name>
    <dbReference type="NCBI Taxonomy" id="2315689"/>
    <lineage>
        <taxon>Bacteria</taxon>
        <taxon>Pseudomonadati</taxon>
        <taxon>Pseudomonadota</taxon>
        <taxon>Alphaproteobacteria</taxon>
        <taxon>Sphingomonadales</taxon>
        <taxon>Sphingomonadaceae</taxon>
        <taxon>Sphingomonas</taxon>
    </lineage>
</organism>
<evidence type="ECO:0000313" key="2">
    <source>
        <dbReference type="Proteomes" id="UP000285023"/>
    </source>
</evidence>
<name>A0A418Q2R4_9SPHN</name>
<dbReference type="AlphaFoldDB" id="A0A418Q2R4"/>
<proteinExistence type="predicted"/>
<dbReference type="NCBIfam" id="NF041366">
    <property type="entry name" value="GntA_guanitoxin"/>
    <property type="match status" value="1"/>
</dbReference>
<dbReference type="RefSeq" id="WP_119531782.1">
    <property type="nucleotide sequence ID" value="NZ_QXTF01000001.1"/>
</dbReference>